<dbReference type="EMBL" id="CP012700">
    <property type="protein sequence ID" value="ALH79826.1"/>
    <property type="molecule type" value="Genomic_DNA"/>
</dbReference>
<gene>
    <name evidence="1" type="ORF">AN936_05445</name>
</gene>
<sequence>MTAMDRAIPFVGDADGTAAETGSSLARWRVVASYLWRHRRYPDLDAPTRFTELVQRRKLTDRSPRQSQFLDKLGVKAMVSARLGTEWIIPTLWHGQALPASLPFDVPAILKARHGCNQCAVLCDVPSAREWRLLQRTAARWQRRPYGIWLDEWAYRGVPRGLIAEPLLGGALPLPVDYKIYVFGGTATHVQVHLDRGGRHRWILHDRGWRQLVACADRPPAPASLAAMLEAAEALARDTAFLRVDFYEVDGKPRFGEFCLYPGSGFDPFAADWIDLELGRLWLRAMEDRSGLGTS</sequence>
<evidence type="ECO:0000313" key="1">
    <source>
        <dbReference type="EMBL" id="ALH79826.1"/>
    </source>
</evidence>
<dbReference type="AlphaFoldDB" id="A0A0N9U8Y5"/>
<accession>A0A0N9U8Y5</accession>
<name>A0A0N9U8Y5_SPHMC</name>
<dbReference type="RefSeq" id="WP_234715751.1">
    <property type="nucleotide sequence ID" value="NZ_CP012700.1"/>
</dbReference>
<dbReference type="Proteomes" id="UP000058074">
    <property type="component" value="Chromosome"/>
</dbReference>
<evidence type="ECO:0008006" key="3">
    <source>
        <dbReference type="Google" id="ProtNLM"/>
    </source>
</evidence>
<protein>
    <recommendedName>
        <fullName evidence="3">Polysaccharide biosynthesis protein</fullName>
    </recommendedName>
</protein>
<dbReference type="KEGG" id="smag:AN936_05445"/>
<dbReference type="PATRIC" id="fig|33050.5.peg.1130"/>
<evidence type="ECO:0000313" key="2">
    <source>
        <dbReference type="Proteomes" id="UP000058074"/>
    </source>
</evidence>
<dbReference type="Pfam" id="PF14305">
    <property type="entry name" value="ATPgrasp_TupA"/>
    <property type="match status" value="1"/>
</dbReference>
<proteinExistence type="predicted"/>
<dbReference type="InterPro" id="IPR029465">
    <property type="entry name" value="ATPgrasp_TupA"/>
</dbReference>
<reference evidence="1 2" key="1">
    <citation type="journal article" date="2015" name="Genome Announc.">
        <title>Complete Genome Sequence of Polypropylene Glycol- and Polyethylene Glycol-Degrading Sphingopyxis macrogoltabida Strain EY-1.</title>
        <authorList>
            <person name="Ohtsubo Y."/>
            <person name="Nagata Y."/>
            <person name="Numata M."/>
            <person name="Tsuchikane K."/>
            <person name="Hosoyama A."/>
            <person name="Yamazoe A."/>
            <person name="Tsuda M."/>
            <person name="Fujita N."/>
            <person name="Kawai F."/>
        </authorList>
    </citation>
    <scope>NUCLEOTIDE SEQUENCE [LARGE SCALE GENOMIC DNA]</scope>
    <source>
        <strain evidence="1 2">EY-1</strain>
    </source>
</reference>
<organism evidence="1 2">
    <name type="scientific">Sphingopyxis macrogoltabida</name>
    <name type="common">Sphingomonas macrogoltabidus</name>
    <dbReference type="NCBI Taxonomy" id="33050"/>
    <lineage>
        <taxon>Bacteria</taxon>
        <taxon>Pseudomonadati</taxon>
        <taxon>Pseudomonadota</taxon>
        <taxon>Alphaproteobacteria</taxon>
        <taxon>Sphingomonadales</taxon>
        <taxon>Sphingomonadaceae</taxon>
        <taxon>Sphingopyxis</taxon>
    </lineage>
</organism>